<dbReference type="Proteomes" id="UP001055453">
    <property type="component" value="Plasmid pANSO36B"/>
</dbReference>
<protein>
    <submittedName>
        <fullName evidence="1">Uncharacterized protein</fullName>
    </submittedName>
</protein>
<geneLocation type="plasmid" evidence="1 2">
    <name>pANSO36B</name>
</geneLocation>
<keyword evidence="1" id="KW-0614">Plasmid</keyword>
<organism evidence="1 2">
    <name type="scientific">Nostoc cf. commune SO-36</name>
    <dbReference type="NCBI Taxonomy" id="449208"/>
    <lineage>
        <taxon>Bacteria</taxon>
        <taxon>Bacillati</taxon>
        <taxon>Cyanobacteriota</taxon>
        <taxon>Cyanophyceae</taxon>
        <taxon>Nostocales</taxon>
        <taxon>Nostocaceae</taxon>
        <taxon>Nostoc</taxon>
    </lineage>
</organism>
<name>A0ABM7ZBZ4_NOSCO</name>
<dbReference type="EMBL" id="AP025734">
    <property type="protein sequence ID" value="BDI20816.1"/>
    <property type="molecule type" value="Genomic_DNA"/>
</dbReference>
<sequence>MTFICFNFRYQVRIIFNKKITCLLINSKTLLNLSLAAVDEIEIRIKYLGKIAVHHNYKNNFIKFLK</sequence>
<accession>A0ABM7ZBZ4</accession>
<evidence type="ECO:0000313" key="2">
    <source>
        <dbReference type="Proteomes" id="UP001055453"/>
    </source>
</evidence>
<evidence type="ECO:0000313" key="1">
    <source>
        <dbReference type="EMBL" id="BDI20816.1"/>
    </source>
</evidence>
<gene>
    <name evidence="1" type="ORF">ANSO36C_66180</name>
</gene>
<proteinExistence type="predicted"/>
<keyword evidence="2" id="KW-1185">Reference proteome</keyword>
<reference evidence="1" key="1">
    <citation type="submission" date="2022-04" db="EMBL/GenBank/DDBJ databases">
        <title>Complete genome sequence of a cyanobacterium, Nostoc sp. SO-36, isolated in Antarctica.</title>
        <authorList>
            <person name="Kanesaki Y."/>
            <person name="Effendi D."/>
            <person name="Sakamoto T."/>
            <person name="Ohtani S."/>
            <person name="Awai K."/>
        </authorList>
    </citation>
    <scope>NUCLEOTIDE SEQUENCE</scope>
    <source>
        <strain evidence="1">SO-36</strain>
        <plasmid evidence="1">pANSO36B</plasmid>
    </source>
</reference>